<reference evidence="2 3" key="1">
    <citation type="submission" date="2007-09" db="EMBL/GenBank/DDBJ databases">
        <title>Draft genome sequence of Faecalibacterium prausnitzii M21/2.</title>
        <authorList>
            <person name="Sudarsanam P."/>
            <person name="Ley R."/>
            <person name="Guruge J."/>
            <person name="Turnbaugh P.J."/>
            <person name="Mahowald M."/>
            <person name="Liep D."/>
            <person name="Gordon J."/>
        </authorList>
    </citation>
    <scope>NUCLEOTIDE SEQUENCE [LARGE SCALE GENOMIC DNA]</scope>
    <source>
        <strain evidence="2 3">M21/2</strain>
    </source>
</reference>
<dbReference type="AlphaFoldDB" id="A8S694"/>
<feature type="domain" description="GIY-YIG" evidence="1">
    <location>
        <begin position="100"/>
        <end position="184"/>
    </location>
</feature>
<protein>
    <submittedName>
        <fullName evidence="2">GIY-YIG catalytic domain protein</fullName>
    </submittedName>
</protein>
<dbReference type="Proteomes" id="UP000005945">
    <property type="component" value="Unassembled WGS sequence"/>
</dbReference>
<accession>A8S694</accession>
<reference evidence="2 3" key="2">
    <citation type="submission" date="2007-09" db="EMBL/GenBank/DDBJ databases">
        <authorList>
            <person name="Fulton L."/>
            <person name="Clifton S."/>
            <person name="Fulton B."/>
            <person name="Xu J."/>
            <person name="Minx P."/>
            <person name="Pepin K.H."/>
            <person name="Johnson M."/>
            <person name="Thiruvilangam P."/>
            <person name="Bhonagiri V."/>
            <person name="Nash W.E."/>
            <person name="Mardis E.R."/>
            <person name="Wilson R.K."/>
        </authorList>
    </citation>
    <scope>NUCLEOTIDE SEQUENCE [LARGE SCALE GENOMIC DNA]</scope>
    <source>
        <strain evidence="2 3">M21/2</strain>
    </source>
</reference>
<dbReference type="PROSITE" id="PS50164">
    <property type="entry name" value="GIY_YIG"/>
    <property type="match status" value="1"/>
</dbReference>
<dbReference type="InterPro" id="IPR035901">
    <property type="entry name" value="GIY-YIG_endonuc_sf"/>
</dbReference>
<dbReference type="EMBL" id="ABED02000011">
    <property type="protein sequence ID" value="EDP23066.1"/>
    <property type="molecule type" value="Genomic_DNA"/>
</dbReference>
<sequence length="218" mass="25284">MILYHKKSLHAIGIRRKERAIQRCTIYDAHFCAGPCFFIVQPFVCRILSVYTDGTFFYTNLGACLGWYPIGIKEVDFMSKKLSLMFVGYFRDLDKDDLPKKSGVYLVYAGKPVSDKIVSLRKLFYIGESSNIHDRIVEHNRDKDWKDGLKEGELLYYAYALAPKDERLLEEAALIYYYKPPYNTEYVDNYPFERVELNLSGPGKSKTPFEMDSSIKVS</sequence>
<name>A8S694_9FIRM</name>
<evidence type="ECO:0000313" key="3">
    <source>
        <dbReference type="Proteomes" id="UP000005945"/>
    </source>
</evidence>
<dbReference type="Gene3D" id="3.40.1440.10">
    <property type="entry name" value="GIY-YIG endonuclease"/>
    <property type="match status" value="1"/>
</dbReference>
<dbReference type="HOGENOM" id="CLU_1265366_0_0_9"/>
<organism evidence="2 3">
    <name type="scientific">Faecalibacterium prausnitzii M21/2</name>
    <dbReference type="NCBI Taxonomy" id="411485"/>
    <lineage>
        <taxon>Bacteria</taxon>
        <taxon>Bacillati</taxon>
        <taxon>Bacillota</taxon>
        <taxon>Clostridia</taxon>
        <taxon>Eubacteriales</taxon>
        <taxon>Oscillospiraceae</taxon>
        <taxon>Faecalibacterium</taxon>
    </lineage>
</organism>
<dbReference type="InterPro" id="IPR000305">
    <property type="entry name" value="GIY-YIG_endonuc"/>
</dbReference>
<evidence type="ECO:0000313" key="2">
    <source>
        <dbReference type="EMBL" id="EDP23066.1"/>
    </source>
</evidence>
<dbReference type="SMART" id="SM00465">
    <property type="entry name" value="GIYc"/>
    <property type="match status" value="1"/>
</dbReference>
<evidence type="ECO:0000259" key="1">
    <source>
        <dbReference type="PROSITE" id="PS50164"/>
    </source>
</evidence>
<gene>
    <name evidence="2" type="ORF">FAEPRAM212_00121</name>
</gene>
<dbReference type="SUPFAM" id="SSF82771">
    <property type="entry name" value="GIY-YIG endonuclease"/>
    <property type="match status" value="1"/>
</dbReference>
<proteinExistence type="predicted"/>
<dbReference type="CDD" id="cd00719">
    <property type="entry name" value="GIY-YIG_SF"/>
    <property type="match status" value="1"/>
</dbReference>
<comment type="caution">
    <text evidence="2">The sequence shown here is derived from an EMBL/GenBank/DDBJ whole genome shotgun (WGS) entry which is preliminary data.</text>
</comment>